<dbReference type="EMBL" id="BAAACF010000001">
    <property type="protein sequence ID" value="GAA0717532.1"/>
    <property type="molecule type" value="Genomic_DNA"/>
</dbReference>
<dbReference type="RefSeq" id="WP_343765785.1">
    <property type="nucleotide sequence ID" value="NZ_BAAACF010000001.1"/>
</dbReference>
<evidence type="ECO:0000256" key="3">
    <source>
        <dbReference type="SAM" id="Phobius"/>
    </source>
</evidence>
<dbReference type="PIRSF" id="PIRSF005690">
    <property type="entry name" value="GerBA"/>
    <property type="match status" value="1"/>
</dbReference>
<keyword evidence="3" id="KW-0812">Transmembrane</keyword>
<dbReference type="Pfam" id="PF03323">
    <property type="entry name" value="GerA"/>
    <property type="match status" value="1"/>
</dbReference>
<dbReference type="Proteomes" id="UP001500339">
    <property type="component" value="Unassembled WGS sequence"/>
</dbReference>
<evidence type="ECO:0000313" key="5">
    <source>
        <dbReference type="Proteomes" id="UP001500339"/>
    </source>
</evidence>
<dbReference type="InterPro" id="IPR050768">
    <property type="entry name" value="UPF0353/GerABKA_families"/>
</dbReference>
<keyword evidence="5" id="KW-1185">Reference proteome</keyword>
<dbReference type="PANTHER" id="PTHR22550:SF5">
    <property type="entry name" value="LEUCINE ZIPPER PROTEIN 4"/>
    <property type="match status" value="1"/>
</dbReference>
<reference evidence="4 5" key="1">
    <citation type="journal article" date="2019" name="Int. J. Syst. Evol. Microbiol.">
        <title>The Global Catalogue of Microorganisms (GCM) 10K type strain sequencing project: providing services to taxonomists for standard genome sequencing and annotation.</title>
        <authorList>
            <consortium name="The Broad Institute Genomics Platform"/>
            <consortium name="The Broad Institute Genome Sequencing Center for Infectious Disease"/>
            <person name="Wu L."/>
            <person name="Ma J."/>
        </authorList>
    </citation>
    <scope>NUCLEOTIDE SEQUENCE [LARGE SCALE GENOMIC DNA]</scope>
    <source>
        <strain evidence="4 5">JCM 1405</strain>
    </source>
</reference>
<dbReference type="PANTHER" id="PTHR22550">
    <property type="entry name" value="SPORE GERMINATION PROTEIN"/>
    <property type="match status" value="1"/>
</dbReference>
<evidence type="ECO:0000256" key="1">
    <source>
        <dbReference type="ARBA" id="ARBA00005278"/>
    </source>
</evidence>
<comment type="caution">
    <text evidence="4">The sequence shown here is derived from an EMBL/GenBank/DDBJ whole genome shotgun (WGS) entry which is preliminary data.</text>
</comment>
<protein>
    <submittedName>
        <fullName evidence="4">Spore germination protein</fullName>
    </submittedName>
</protein>
<feature type="transmembrane region" description="Helical" evidence="3">
    <location>
        <begin position="370"/>
        <end position="389"/>
    </location>
</feature>
<comment type="similarity">
    <text evidence="1">Belongs to the GerABKA family.</text>
</comment>
<feature type="transmembrane region" description="Helical" evidence="3">
    <location>
        <begin position="281"/>
        <end position="300"/>
    </location>
</feature>
<evidence type="ECO:0000313" key="4">
    <source>
        <dbReference type="EMBL" id="GAA0717532.1"/>
    </source>
</evidence>
<sequence>MNKENKYIQIIDDIKTNITDICIRNLKLVDEDVFIIYIQQLTDRNSLSNNIIKPLLQYNYTSKPTIEKIVSSIMFVDDIIVELDESKIADYLLEGKTIIILLNSNEYIIANTFKVEKRTTESPEIQSSIRSPKDAFTESIDSNISLIRYRIKDKALKIDYFKVGVRTKTSVAVIYIKDIANSKYVEEIKSKLNNIHIDGIMESGYIQKFISEKNNTLFPQIGISERSDSACANILEGKVCIIVDGSNLALIAPKSFIEFLDAGDDHYDSIYVGIFTKSLRFLALTTTLSLSALYVAVVAFHADILPAQYILTLASSRVTVPVNALVEVTLMEIIVELLREASIRLPKAIGPAIGIVGTIVIGQAAVSAGLVSPLIVIIVSLSLMCSFAMPDYTIMASIRLLKFMMIFLTGVFGLFGFIMGYTLIIIKIASINSFGIPYTAPVSPFNYNDMKNYIMSNIKSSKERPNFLNPKDKKRQ</sequence>
<name>A0ABN1IMM3_9CLOT</name>
<feature type="transmembrane region" description="Helical" evidence="3">
    <location>
        <begin position="401"/>
        <end position="424"/>
    </location>
</feature>
<organism evidence="4 5">
    <name type="scientific">Clostridium malenominatum</name>
    <dbReference type="NCBI Taxonomy" id="1539"/>
    <lineage>
        <taxon>Bacteria</taxon>
        <taxon>Bacillati</taxon>
        <taxon>Bacillota</taxon>
        <taxon>Clostridia</taxon>
        <taxon>Eubacteriales</taxon>
        <taxon>Clostridiaceae</taxon>
        <taxon>Clostridium</taxon>
    </lineage>
</organism>
<proteinExistence type="inferred from homology"/>
<keyword evidence="3" id="KW-1133">Transmembrane helix</keyword>
<dbReference type="InterPro" id="IPR004995">
    <property type="entry name" value="Spore_Ger"/>
</dbReference>
<accession>A0ABN1IMM3</accession>
<gene>
    <name evidence="4" type="ORF">GCM10008905_03270</name>
</gene>
<keyword evidence="2 3" id="KW-0472">Membrane</keyword>
<evidence type="ECO:0000256" key="2">
    <source>
        <dbReference type="ARBA" id="ARBA00023136"/>
    </source>
</evidence>